<dbReference type="EMBL" id="CAVNYO010000440">
    <property type="protein sequence ID" value="CAK5279793.1"/>
    <property type="molecule type" value="Genomic_DNA"/>
</dbReference>
<sequence length="129" mass="14127">MVSHRLEPPSKQKKALHVEHRDRIQRVSAFVVCLGAAATVIAAASSEKEAMHTSPQTGQKWVDELLVGMSQLDLCWTGYTGTDHTVMCLTCRSQGPLQTCHGNVQRRFQAFAVGTDNSLRSTSNKACIT</sequence>
<evidence type="ECO:0000313" key="1">
    <source>
        <dbReference type="EMBL" id="CAK5279793.1"/>
    </source>
</evidence>
<evidence type="ECO:0000313" key="2">
    <source>
        <dbReference type="Proteomes" id="UP001295794"/>
    </source>
</evidence>
<proteinExistence type="predicted"/>
<gene>
    <name evidence="1" type="ORF">MYCIT1_LOCUS30040</name>
</gene>
<protein>
    <submittedName>
        <fullName evidence="1">Uncharacterized protein</fullName>
    </submittedName>
</protein>
<reference evidence="1" key="1">
    <citation type="submission" date="2023-11" db="EMBL/GenBank/DDBJ databases">
        <authorList>
            <person name="De Vega J J."/>
            <person name="De Vega J J."/>
        </authorList>
    </citation>
    <scope>NUCLEOTIDE SEQUENCE</scope>
</reference>
<keyword evidence="2" id="KW-1185">Reference proteome</keyword>
<name>A0AAD2HPM1_9AGAR</name>
<dbReference type="Proteomes" id="UP001295794">
    <property type="component" value="Unassembled WGS sequence"/>
</dbReference>
<organism evidence="1 2">
    <name type="scientific">Mycena citricolor</name>
    <dbReference type="NCBI Taxonomy" id="2018698"/>
    <lineage>
        <taxon>Eukaryota</taxon>
        <taxon>Fungi</taxon>
        <taxon>Dikarya</taxon>
        <taxon>Basidiomycota</taxon>
        <taxon>Agaricomycotina</taxon>
        <taxon>Agaricomycetes</taxon>
        <taxon>Agaricomycetidae</taxon>
        <taxon>Agaricales</taxon>
        <taxon>Marasmiineae</taxon>
        <taxon>Mycenaceae</taxon>
        <taxon>Mycena</taxon>
    </lineage>
</organism>
<comment type="caution">
    <text evidence="1">The sequence shown here is derived from an EMBL/GenBank/DDBJ whole genome shotgun (WGS) entry which is preliminary data.</text>
</comment>
<dbReference type="AlphaFoldDB" id="A0AAD2HPM1"/>
<accession>A0AAD2HPM1</accession>